<evidence type="ECO:0000256" key="1">
    <source>
        <dbReference type="SAM" id="Phobius"/>
    </source>
</evidence>
<keyword evidence="3" id="KW-1185">Reference proteome</keyword>
<feature type="transmembrane region" description="Helical" evidence="1">
    <location>
        <begin position="97"/>
        <end position="118"/>
    </location>
</feature>
<dbReference type="Pfam" id="PF06541">
    <property type="entry name" value="ABC_trans_CmpB"/>
    <property type="match status" value="1"/>
</dbReference>
<evidence type="ECO:0000313" key="2">
    <source>
        <dbReference type="EMBL" id="MBL4931512.1"/>
    </source>
</evidence>
<gene>
    <name evidence="2" type="ORF">JK634_06825</name>
</gene>
<accession>A0A937K3C7</accession>
<name>A0A937K3C7_9CLOT</name>
<protein>
    <submittedName>
        <fullName evidence="2">ABC transporter permease</fullName>
    </submittedName>
</protein>
<feature type="transmembrane region" description="Helical" evidence="1">
    <location>
        <begin position="38"/>
        <end position="59"/>
    </location>
</feature>
<proteinExistence type="predicted"/>
<organism evidence="2 3">
    <name type="scientific">Clostridium paridis</name>
    <dbReference type="NCBI Taxonomy" id="2803863"/>
    <lineage>
        <taxon>Bacteria</taxon>
        <taxon>Bacillati</taxon>
        <taxon>Bacillota</taxon>
        <taxon>Clostridia</taxon>
        <taxon>Eubacteriales</taxon>
        <taxon>Clostridiaceae</taxon>
        <taxon>Clostridium</taxon>
    </lineage>
</organism>
<feature type="transmembrane region" description="Helical" evidence="1">
    <location>
        <begin position="139"/>
        <end position="161"/>
    </location>
</feature>
<dbReference type="AlphaFoldDB" id="A0A937K3C7"/>
<dbReference type="InterPro" id="IPR010540">
    <property type="entry name" value="CmpB_TMEM229"/>
</dbReference>
<comment type="caution">
    <text evidence="2">The sequence shown here is derived from an EMBL/GenBank/DDBJ whole genome shotgun (WGS) entry which is preliminary data.</text>
</comment>
<dbReference type="RefSeq" id="WP_202766896.1">
    <property type="nucleotide sequence ID" value="NZ_JAESWA010000020.1"/>
</dbReference>
<dbReference type="EMBL" id="JAESWA010000020">
    <property type="protein sequence ID" value="MBL4931512.1"/>
    <property type="molecule type" value="Genomic_DNA"/>
</dbReference>
<evidence type="ECO:0000313" key="3">
    <source>
        <dbReference type="Proteomes" id="UP000623681"/>
    </source>
</evidence>
<reference evidence="2" key="1">
    <citation type="submission" date="2021-01" db="EMBL/GenBank/DDBJ databases">
        <title>Genome public.</title>
        <authorList>
            <person name="Liu C."/>
            <person name="Sun Q."/>
        </authorList>
    </citation>
    <scope>NUCLEOTIDE SEQUENCE</scope>
    <source>
        <strain evidence="2">YIM B02565</strain>
    </source>
</reference>
<keyword evidence="1" id="KW-0812">Transmembrane</keyword>
<keyword evidence="1" id="KW-0472">Membrane</keyword>
<keyword evidence="1" id="KW-1133">Transmembrane helix</keyword>
<feature type="transmembrane region" description="Helical" evidence="1">
    <location>
        <begin position="181"/>
        <end position="202"/>
    </location>
</feature>
<feature type="transmembrane region" description="Helical" evidence="1">
    <location>
        <begin position="71"/>
        <end position="91"/>
    </location>
</feature>
<dbReference type="Proteomes" id="UP000623681">
    <property type="component" value="Unassembled WGS sequence"/>
</dbReference>
<sequence length="237" mass="27799">MQNIKFDSKMLLFYSNQDSDKTKSIWTRQVKGFELYELFWILILFSIGGFLIESFWCFIKNGYIESRKGLLFGPFCPIYGVGAVVFLFLLNSFRANLLKLALGSFFYGSLVEYIFSFLQENLFGSVSWDYSNIPFNINGRVCLMYSIFWTLSGILFIRYLYPNVALLICLIPRPEGELIASLLFIYICFDVFISVSAILRLVERSSFVQTNNIFYKHLDKEFNDIYLRKIFPNMKFI</sequence>